<organism evidence="1 2">
    <name type="scientific">Aspergillus lucknowensis</name>
    <dbReference type="NCBI Taxonomy" id="176173"/>
    <lineage>
        <taxon>Eukaryota</taxon>
        <taxon>Fungi</taxon>
        <taxon>Dikarya</taxon>
        <taxon>Ascomycota</taxon>
        <taxon>Pezizomycotina</taxon>
        <taxon>Eurotiomycetes</taxon>
        <taxon>Eurotiomycetidae</taxon>
        <taxon>Eurotiales</taxon>
        <taxon>Aspergillaceae</taxon>
        <taxon>Aspergillus</taxon>
        <taxon>Aspergillus subgen. Nidulantes</taxon>
    </lineage>
</organism>
<evidence type="ECO:0000313" key="2">
    <source>
        <dbReference type="Proteomes" id="UP001610432"/>
    </source>
</evidence>
<protein>
    <submittedName>
        <fullName evidence="1">Uncharacterized protein</fullName>
    </submittedName>
</protein>
<keyword evidence="2" id="KW-1185">Reference proteome</keyword>
<proteinExistence type="predicted"/>
<name>A0ABR4M4B7_9EURO</name>
<dbReference type="Proteomes" id="UP001610432">
    <property type="component" value="Unassembled WGS sequence"/>
</dbReference>
<evidence type="ECO:0000313" key="1">
    <source>
        <dbReference type="EMBL" id="KAL2871443.1"/>
    </source>
</evidence>
<dbReference type="RefSeq" id="XP_070890422.1">
    <property type="nucleotide sequence ID" value="XM_071028005.1"/>
</dbReference>
<reference evidence="1 2" key="1">
    <citation type="submission" date="2024-07" db="EMBL/GenBank/DDBJ databases">
        <title>Section-level genome sequencing and comparative genomics of Aspergillus sections Usti and Cavernicolus.</title>
        <authorList>
            <consortium name="Lawrence Berkeley National Laboratory"/>
            <person name="Nybo J.L."/>
            <person name="Vesth T.C."/>
            <person name="Theobald S."/>
            <person name="Frisvad J.C."/>
            <person name="Larsen T.O."/>
            <person name="Kjaerboelling I."/>
            <person name="Rothschild-Mancinelli K."/>
            <person name="Lyhne E.K."/>
            <person name="Kogle M.E."/>
            <person name="Barry K."/>
            <person name="Clum A."/>
            <person name="Na H."/>
            <person name="Ledsgaard L."/>
            <person name="Lin J."/>
            <person name="Lipzen A."/>
            <person name="Kuo A."/>
            <person name="Riley R."/>
            <person name="Mondo S."/>
            <person name="Labutti K."/>
            <person name="Haridas S."/>
            <person name="Pangalinan J."/>
            <person name="Salamov A.A."/>
            <person name="Simmons B.A."/>
            <person name="Magnuson J.K."/>
            <person name="Chen J."/>
            <person name="Drula E."/>
            <person name="Henrissat B."/>
            <person name="Wiebenga A."/>
            <person name="Lubbers R.J."/>
            <person name="Gomes A.C."/>
            <person name="Macurrencykelacurrency M.R."/>
            <person name="Stajich J."/>
            <person name="Grigoriev I.V."/>
            <person name="Mortensen U.H."/>
            <person name="De Vries R.P."/>
            <person name="Baker S.E."/>
            <person name="Andersen M.R."/>
        </authorList>
    </citation>
    <scope>NUCLEOTIDE SEQUENCE [LARGE SCALE GENOMIC DNA]</scope>
    <source>
        <strain evidence="1 2">CBS 449.75</strain>
    </source>
</reference>
<dbReference type="GeneID" id="98143077"/>
<comment type="caution">
    <text evidence="1">The sequence shown here is derived from an EMBL/GenBank/DDBJ whole genome shotgun (WGS) entry which is preliminary data.</text>
</comment>
<gene>
    <name evidence="1" type="ORF">BJX67DRAFT_342246</name>
</gene>
<dbReference type="EMBL" id="JBFXLQ010000003">
    <property type="protein sequence ID" value="KAL2871443.1"/>
    <property type="molecule type" value="Genomic_DNA"/>
</dbReference>
<sequence length="88" mass="10192">MLNGRYDCGTLLHPNHTCHSCADYTVHNTRYCGINTQMMRLCSVGMQGWRFRCETINFSALLKAFGLYPVTCCISFELMIVRHLQQRL</sequence>
<accession>A0ABR4M4B7</accession>